<dbReference type="Proteomes" id="UP001060215">
    <property type="component" value="Chromosome 2"/>
</dbReference>
<evidence type="ECO:0000313" key="1">
    <source>
        <dbReference type="EMBL" id="KAI8019777.1"/>
    </source>
</evidence>
<comment type="caution">
    <text evidence="1">The sequence shown here is derived from an EMBL/GenBank/DDBJ whole genome shotgun (WGS) entry which is preliminary data.</text>
</comment>
<keyword evidence="2" id="KW-1185">Reference proteome</keyword>
<proteinExistence type="predicted"/>
<gene>
    <name evidence="1" type="ORF">LOK49_LG04G03626</name>
</gene>
<reference evidence="1 2" key="1">
    <citation type="journal article" date="2022" name="Plant J.">
        <title>Chromosome-level genome of Camellia lanceoleosa provides a valuable resource for understanding genome evolution and self-incompatibility.</title>
        <authorList>
            <person name="Gong W."/>
            <person name="Xiao S."/>
            <person name="Wang L."/>
            <person name="Liao Z."/>
            <person name="Chang Y."/>
            <person name="Mo W."/>
            <person name="Hu G."/>
            <person name="Li W."/>
            <person name="Zhao G."/>
            <person name="Zhu H."/>
            <person name="Hu X."/>
            <person name="Ji K."/>
            <person name="Xiang X."/>
            <person name="Song Q."/>
            <person name="Yuan D."/>
            <person name="Jin S."/>
            <person name="Zhang L."/>
        </authorList>
    </citation>
    <scope>NUCLEOTIDE SEQUENCE [LARGE SCALE GENOMIC DNA]</scope>
    <source>
        <strain evidence="1">SQ_2022a</strain>
    </source>
</reference>
<sequence length="251" mass="29060">MWSPYPTEEIMLKQFDDIGNHGTKIVIYNLWLNDNGDMELDFDLDAEDIRVIADPKLLQTGCRPNQVSEQHIANLYHYSLRYFVGILEANFVEPTHNKQDFEKTSLFQKLEARLKEMTLEYWNFHCELIGYQQIKKSPPAPKPSQEPRSFRAHSFIEQPVLLNHRSSVTDNAGPLSSAVESFEGTVATFSKRKEQNPAGELEHVKRHTGSRFYSTDTQHIGVNQPTPEHENQLQDDEFTSLMQENEKLQTH</sequence>
<protein>
    <submittedName>
        <fullName evidence="1">Protein MICRORCHIDIA 6</fullName>
    </submittedName>
</protein>
<dbReference type="EMBL" id="CM045759">
    <property type="protein sequence ID" value="KAI8019777.1"/>
    <property type="molecule type" value="Genomic_DNA"/>
</dbReference>
<name>A0ACC0I397_9ERIC</name>
<evidence type="ECO:0000313" key="2">
    <source>
        <dbReference type="Proteomes" id="UP001060215"/>
    </source>
</evidence>
<organism evidence="1 2">
    <name type="scientific">Camellia lanceoleosa</name>
    <dbReference type="NCBI Taxonomy" id="1840588"/>
    <lineage>
        <taxon>Eukaryota</taxon>
        <taxon>Viridiplantae</taxon>
        <taxon>Streptophyta</taxon>
        <taxon>Embryophyta</taxon>
        <taxon>Tracheophyta</taxon>
        <taxon>Spermatophyta</taxon>
        <taxon>Magnoliopsida</taxon>
        <taxon>eudicotyledons</taxon>
        <taxon>Gunneridae</taxon>
        <taxon>Pentapetalae</taxon>
        <taxon>asterids</taxon>
        <taxon>Ericales</taxon>
        <taxon>Theaceae</taxon>
        <taxon>Camellia</taxon>
    </lineage>
</organism>
<accession>A0ACC0I397</accession>